<evidence type="ECO:0000256" key="3">
    <source>
        <dbReference type="ARBA" id="ARBA00022448"/>
    </source>
</evidence>
<name>A0A6J1CJE7_MOMCH</name>
<proteinExistence type="inferred from homology"/>
<keyword evidence="7 9" id="KW-0472">Membrane</keyword>
<evidence type="ECO:0000256" key="1">
    <source>
        <dbReference type="ARBA" id="ARBA00004141"/>
    </source>
</evidence>
<evidence type="ECO:0000256" key="5">
    <source>
        <dbReference type="ARBA" id="ARBA00022989"/>
    </source>
</evidence>
<dbReference type="GO" id="GO:0016020">
    <property type="term" value="C:membrane"/>
    <property type="evidence" value="ECO:0007669"/>
    <property type="project" value="UniProtKB-SubCell"/>
</dbReference>
<sequence length="453" mass="49923">MEMADHKSEGVSSARWAEGLRAKSSRLTVKVGELARKTKKLAKDDPRRIAHSLKVALAITLVSLFYYFEPLYDGFGASAMWAILTVVVVFEFSVGATLGRGLNRVLATFSAAALGFGAHFLADLAADKGEPIILAFFVFLLAATTTFVRFFPRIKARYDYGFLIFILTFCLVSVSGYRDDEILQVAYTRALTILIGTFIAILICIFICPVWAGEDLHSLVSNNVELLGNFLQGFGARYSDEWKGDKQVEGCKSVLTSRQTEESLVNFARWEPGHGSFKFRHPWKQYRKIGSLTRQCAYRLESLNGYLTTETQIPLHIRDQLKDSCSKMSIESGKALKDLASAIRTMTRPTFPNPHVEKSKAAAKNLKVALKIGPCNDGIDLLEIVPAATVASLLIDSISCIEKIAESVGELASMAQFKKCVEAGKLAGLELEQDQQQNLPTPAIVNGHCHVVL</sequence>
<reference evidence="11" key="1">
    <citation type="submission" date="2025-08" db="UniProtKB">
        <authorList>
            <consortium name="RefSeq"/>
        </authorList>
    </citation>
    <scope>IDENTIFICATION</scope>
    <source>
        <strain evidence="11">OHB3-1</strain>
    </source>
</reference>
<dbReference type="KEGG" id="mcha:111012160"/>
<gene>
    <name evidence="11" type="primary">LOC111012160</name>
</gene>
<feature type="transmembrane region" description="Helical" evidence="9">
    <location>
        <begin position="80"/>
        <end position="98"/>
    </location>
</feature>
<comment type="similarity">
    <text evidence="2">Belongs to the aromatic acid exporter (TC 2.A.85) family.</text>
</comment>
<evidence type="ECO:0000256" key="7">
    <source>
        <dbReference type="ARBA" id="ARBA00023136"/>
    </source>
</evidence>
<feature type="transmembrane region" description="Helical" evidence="9">
    <location>
        <begin position="190"/>
        <end position="212"/>
    </location>
</feature>
<keyword evidence="3" id="KW-0813">Transport</keyword>
<dbReference type="RefSeq" id="XP_022141905.1">
    <property type="nucleotide sequence ID" value="XM_022286213.1"/>
</dbReference>
<protein>
    <submittedName>
        <fullName evidence="11">Aluminum-activated malate transporter 2-like</fullName>
    </submittedName>
</protein>
<dbReference type="Proteomes" id="UP000504603">
    <property type="component" value="Unplaced"/>
</dbReference>
<dbReference type="OrthoDB" id="68611at2759"/>
<keyword evidence="6" id="KW-0406">Ion transport</keyword>
<feature type="transmembrane region" description="Helical" evidence="9">
    <location>
        <begin position="105"/>
        <end position="126"/>
    </location>
</feature>
<evidence type="ECO:0000256" key="2">
    <source>
        <dbReference type="ARBA" id="ARBA00007079"/>
    </source>
</evidence>
<dbReference type="AlphaFoldDB" id="A0A6J1CJE7"/>
<keyword evidence="4 9" id="KW-0812">Transmembrane</keyword>
<evidence type="ECO:0000256" key="8">
    <source>
        <dbReference type="ARBA" id="ARBA00023303"/>
    </source>
</evidence>
<organism evidence="10 11">
    <name type="scientific">Momordica charantia</name>
    <name type="common">Bitter gourd</name>
    <name type="synonym">Balsam pear</name>
    <dbReference type="NCBI Taxonomy" id="3673"/>
    <lineage>
        <taxon>Eukaryota</taxon>
        <taxon>Viridiplantae</taxon>
        <taxon>Streptophyta</taxon>
        <taxon>Embryophyta</taxon>
        <taxon>Tracheophyta</taxon>
        <taxon>Spermatophyta</taxon>
        <taxon>Magnoliopsida</taxon>
        <taxon>eudicotyledons</taxon>
        <taxon>Gunneridae</taxon>
        <taxon>Pentapetalae</taxon>
        <taxon>rosids</taxon>
        <taxon>fabids</taxon>
        <taxon>Cucurbitales</taxon>
        <taxon>Cucurbitaceae</taxon>
        <taxon>Momordiceae</taxon>
        <taxon>Momordica</taxon>
    </lineage>
</organism>
<evidence type="ECO:0000313" key="10">
    <source>
        <dbReference type="Proteomes" id="UP000504603"/>
    </source>
</evidence>
<dbReference type="GeneID" id="111012160"/>
<dbReference type="InterPro" id="IPR020966">
    <property type="entry name" value="ALMT"/>
</dbReference>
<evidence type="ECO:0000256" key="9">
    <source>
        <dbReference type="SAM" id="Phobius"/>
    </source>
</evidence>
<dbReference type="GO" id="GO:0034220">
    <property type="term" value="P:monoatomic ion transmembrane transport"/>
    <property type="evidence" value="ECO:0007669"/>
    <property type="project" value="UniProtKB-KW"/>
</dbReference>
<dbReference type="PANTHER" id="PTHR31086">
    <property type="entry name" value="ALUMINUM-ACTIVATED MALATE TRANSPORTER 10"/>
    <property type="match status" value="1"/>
</dbReference>
<evidence type="ECO:0000256" key="6">
    <source>
        <dbReference type="ARBA" id="ARBA00023065"/>
    </source>
</evidence>
<feature type="transmembrane region" description="Helical" evidence="9">
    <location>
        <begin position="158"/>
        <end position="178"/>
    </location>
</feature>
<dbReference type="Pfam" id="PF11744">
    <property type="entry name" value="ALMT"/>
    <property type="match status" value="1"/>
</dbReference>
<keyword evidence="8" id="KW-0407">Ion channel</keyword>
<accession>A0A6J1CJE7</accession>
<evidence type="ECO:0000313" key="11">
    <source>
        <dbReference type="RefSeq" id="XP_022141905.1"/>
    </source>
</evidence>
<keyword evidence="10" id="KW-1185">Reference proteome</keyword>
<keyword evidence="5 9" id="KW-1133">Transmembrane helix</keyword>
<dbReference type="GO" id="GO:0015743">
    <property type="term" value="P:malate transport"/>
    <property type="evidence" value="ECO:0007669"/>
    <property type="project" value="InterPro"/>
</dbReference>
<comment type="subcellular location">
    <subcellularLocation>
        <location evidence="1">Membrane</location>
        <topology evidence="1">Multi-pass membrane protein</topology>
    </subcellularLocation>
</comment>
<feature type="transmembrane region" description="Helical" evidence="9">
    <location>
        <begin position="49"/>
        <end position="68"/>
    </location>
</feature>
<feature type="transmembrane region" description="Helical" evidence="9">
    <location>
        <begin position="132"/>
        <end position="151"/>
    </location>
</feature>
<evidence type="ECO:0000256" key="4">
    <source>
        <dbReference type="ARBA" id="ARBA00022692"/>
    </source>
</evidence>